<comment type="caution">
    <text evidence="2">The sequence shown here is derived from an EMBL/GenBank/DDBJ whole genome shotgun (WGS) entry which is preliminary data.</text>
</comment>
<name>A0A3S5CH33_9PLAT</name>
<reference evidence="2" key="1">
    <citation type="submission" date="2018-11" db="EMBL/GenBank/DDBJ databases">
        <authorList>
            <consortium name="Pathogen Informatics"/>
        </authorList>
    </citation>
    <scope>NUCLEOTIDE SEQUENCE</scope>
</reference>
<accession>A0A3S5CH33</accession>
<gene>
    <name evidence="2" type="ORF">PXEA_LOCUS1286</name>
</gene>
<evidence type="ECO:0000256" key="1">
    <source>
        <dbReference type="SAM" id="MobiDB-lite"/>
    </source>
</evidence>
<evidence type="ECO:0000313" key="2">
    <source>
        <dbReference type="EMBL" id="VEL07846.1"/>
    </source>
</evidence>
<feature type="compositionally biased region" description="Basic residues" evidence="1">
    <location>
        <begin position="64"/>
        <end position="80"/>
    </location>
</feature>
<organism evidence="2 3">
    <name type="scientific">Protopolystoma xenopodis</name>
    <dbReference type="NCBI Taxonomy" id="117903"/>
    <lineage>
        <taxon>Eukaryota</taxon>
        <taxon>Metazoa</taxon>
        <taxon>Spiralia</taxon>
        <taxon>Lophotrochozoa</taxon>
        <taxon>Platyhelminthes</taxon>
        <taxon>Monogenea</taxon>
        <taxon>Polyopisthocotylea</taxon>
        <taxon>Polystomatidea</taxon>
        <taxon>Polystomatidae</taxon>
        <taxon>Protopolystoma</taxon>
    </lineage>
</organism>
<sequence>MPSPLSSVLSPSESYHSPSGIGFIGKPAPLPVSSNILTSNKSSRAAATLPLRSCDLSMGDRPNRPIRNHCTRDHNHRRGRPSSSSSPLALPLLPFDSPSAFRAASASLPCPVHVPCRAMTAGLVGVDSLLPVLLATTNTAEENAAELAEASAETVRTTRTARLSQGGAVWPSTAISTHSETMGTGYVATGGHVGGTSINPVHNSPFRLFMNSAYAETNKHNVTEKFAQASGAVAVFSDCLNFPSMI</sequence>
<dbReference type="Proteomes" id="UP000784294">
    <property type="component" value="Unassembled WGS sequence"/>
</dbReference>
<proteinExistence type="predicted"/>
<dbReference type="AlphaFoldDB" id="A0A3S5CH33"/>
<evidence type="ECO:0000313" key="3">
    <source>
        <dbReference type="Proteomes" id="UP000784294"/>
    </source>
</evidence>
<feature type="region of interest" description="Disordered" evidence="1">
    <location>
        <begin position="56"/>
        <end position="89"/>
    </location>
</feature>
<dbReference type="EMBL" id="CAAALY010002580">
    <property type="protein sequence ID" value="VEL07846.1"/>
    <property type="molecule type" value="Genomic_DNA"/>
</dbReference>
<keyword evidence="3" id="KW-1185">Reference proteome</keyword>
<protein>
    <submittedName>
        <fullName evidence="2">Uncharacterized protein</fullName>
    </submittedName>
</protein>